<dbReference type="Gene3D" id="2.40.50.140">
    <property type="entry name" value="Nucleic acid-binding proteins"/>
    <property type="match status" value="1"/>
</dbReference>
<gene>
    <name evidence="14" type="primary">dnaE</name>
    <name evidence="14" type="ORF">ENT17_01280</name>
</gene>
<evidence type="ECO:0000256" key="5">
    <source>
        <dbReference type="ARBA" id="ARBA00022679"/>
    </source>
</evidence>
<dbReference type="NCBIfam" id="TIGR01445">
    <property type="entry name" value="intein_Nterm"/>
    <property type="match status" value="1"/>
</dbReference>
<dbReference type="InterPro" id="IPR012340">
    <property type="entry name" value="NA-bd_OB-fold"/>
</dbReference>
<comment type="caution">
    <text evidence="14">The sequence shown here is derived from an EMBL/GenBank/DDBJ whole genome shotgun (WGS) entry which is preliminary data.</text>
</comment>
<dbReference type="SUPFAM" id="SSF51294">
    <property type="entry name" value="Hedgehog/intein (Hint) domain"/>
    <property type="match status" value="1"/>
</dbReference>
<keyword evidence="7" id="KW-0235">DNA replication</keyword>
<evidence type="ECO:0000259" key="13">
    <source>
        <dbReference type="PROSITE" id="PS50819"/>
    </source>
</evidence>
<evidence type="ECO:0000256" key="11">
    <source>
        <dbReference type="ARBA" id="ARBA00049244"/>
    </source>
</evidence>
<dbReference type="InterPro" id="IPR003587">
    <property type="entry name" value="Hint_dom_N"/>
</dbReference>
<dbReference type="Pfam" id="PF14890">
    <property type="entry name" value="Intein_splicing"/>
    <property type="match status" value="1"/>
</dbReference>
<dbReference type="CDD" id="cd04485">
    <property type="entry name" value="DnaE_OBF"/>
    <property type="match status" value="1"/>
</dbReference>
<dbReference type="GO" id="GO:0003676">
    <property type="term" value="F:nucleic acid binding"/>
    <property type="evidence" value="ECO:0007669"/>
    <property type="project" value="InterPro"/>
</dbReference>
<dbReference type="Pfam" id="PF01336">
    <property type="entry name" value="tRNA_anti-codon"/>
    <property type="match status" value="1"/>
</dbReference>
<dbReference type="InterPro" id="IPR004365">
    <property type="entry name" value="NA-bd_OB_tRNA"/>
</dbReference>
<dbReference type="NCBIfam" id="TIGR01443">
    <property type="entry name" value="intein_Cterm"/>
    <property type="match status" value="1"/>
</dbReference>
<dbReference type="InterPro" id="IPR029460">
    <property type="entry name" value="DNAPol_HHH"/>
</dbReference>
<dbReference type="PANTHER" id="PTHR32294">
    <property type="entry name" value="DNA POLYMERASE III SUBUNIT ALPHA"/>
    <property type="match status" value="1"/>
</dbReference>
<dbReference type="EC" id="2.7.7.7" evidence="3"/>
<dbReference type="InterPro" id="IPR040982">
    <property type="entry name" value="DNA_pol3_finger"/>
</dbReference>
<evidence type="ECO:0000256" key="2">
    <source>
        <dbReference type="ARBA" id="ARBA00009496"/>
    </source>
</evidence>
<dbReference type="InterPro" id="IPR036844">
    <property type="entry name" value="Hint_dom_sf"/>
</dbReference>
<protein>
    <recommendedName>
        <fullName evidence="4">DNA polymerase III subunit alpha</fullName>
        <ecNumber evidence="3">2.7.7.7</ecNumber>
    </recommendedName>
</protein>
<organism evidence="14">
    <name type="scientific">Bellilinea caldifistulae</name>
    <dbReference type="NCBI Taxonomy" id="360411"/>
    <lineage>
        <taxon>Bacteria</taxon>
        <taxon>Bacillati</taxon>
        <taxon>Chloroflexota</taxon>
        <taxon>Anaerolineae</taxon>
        <taxon>Anaerolineales</taxon>
        <taxon>Anaerolineaceae</taxon>
        <taxon>Bellilinea</taxon>
    </lineage>
</organism>
<evidence type="ECO:0000256" key="1">
    <source>
        <dbReference type="ARBA" id="ARBA00004496"/>
    </source>
</evidence>
<dbReference type="InterPro" id="IPR004860">
    <property type="entry name" value="LAGLIDADG_dom"/>
</dbReference>
<proteinExistence type="inferred from homology"/>
<dbReference type="Gene3D" id="2.170.16.10">
    <property type="entry name" value="Hedgehog/Intein (Hint) domain"/>
    <property type="match status" value="1"/>
</dbReference>
<evidence type="ECO:0000256" key="4">
    <source>
        <dbReference type="ARBA" id="ARBA00019114"/>
    </source>
</evidence>
<dbReference type="InterPro" id="IPR006142">
    <property type="entry name" value="INTEIN"/>
</dbReference>
<feature type="domain" description="DOD-type homing endonuclease" evidence="13">
    <location>
        <begin position="866"/>
        <end position="1005"/>
    </location>
</feature>
<dbReference type="Gene3D" id="3.10.28.10">
    <property type="entry name" value="Homing endonucleases"/>
    <property type="match status" value="1"/>
</dbReference>
<dbReference type="PROSITE" id="PS50819">
    <property type="entry name" value="INTEIN_ENDONUCLEASE"/>
    <property type="match status" value="1"/>
</dbReference>
<dbReference type="InterPro" id="IPR041931">
    <property type="entry name" value="DNA_pol3_alpha_thumb_dom"/>
</dbReference>
<dbReference type="InterPro" id="IPR004013">
    <property type="entry name" value="PHP_dom"/>
</dbReference>
<feature type="region of interest" description="Disordered" evidence="12">
    <location>
        <begin position="1522"/>
        <end position="1556"/>
    </location>
</feature>
<dbReference type="EMBL" id="DSXR01000017">
    <property type="protein sequence ID" value="HGS86233.1"/>
    <property type="molecule type" value="Genomic_DNA"/>
</dbReference>
<dbReference type="Pfam" id="PF14579">
    <property type="entry name" value="HHH_6"/>
    <property type="match status" value="1"/>
</dbReference>
<dbReference type="SMART" id="SM00481">
    <property type="entry name" value="POLIIIAc"/>
    <property type="match status" value="1"/>
</dbReference>
<evidence type="ECO:0000256" key="9">
    <source>
        <dbReference type="ARBA" id="ARBA00022932"/>
    </source>
</evidence>
<dbReference type="Gene3D" id="1.10.150.870">
    <property type="match status" value="1"/>
</dbReference>
<dbReference type="GO" id="GO:0005737">
    <property type="term" value="C:cytoplasm"/>
    <property type="evidence" value="ECO:0007669"/>
    <property type="project" value="UniProtKB-SubCell"/>
</dbReference>
<evidence type="ECO:0000313" key="14">
    <source>
        <dbReference type="EMBL" id="HGS86233.1"/>
    </source>
</evidence>
<evidence type="ECO:0000256" key="7">
    <source>
        <dbReference type="ARBA" id="ARBA00022705"/>
    </source>
</evidence>
<keyword evidence="10" id="KW-0651">Protein splicing</keyword>
<dbReference type="InterPro" id="IPR027434">
    <property type="entry name" value="Homing_endonucl"/>
</dbReference>
<dbReference type="GO" id="GO:0006260">
    <property type="term" value="P:DNA replication"/>
    <property type="evidence" value="ECO:0007669"/>
    <property type="project" value="UniProtKB-KW"/>
</dbReference>
<dbReference type="GO" id="GO:0003887">
    <property type="term" value="F:DNA-directed DNA polymerase activity"/>
    <property type="evidence" value="ECO:0007669"/>
    <property type="project" value="UniProtKB-KW"/>
</dbReference>
<dbReference type="CDD" id="cd12113">
    <property type="entry name" value="PHP_PolIIIA_DnaE3"/>
    <property type="match status" value="1"/>
</dbReference>
<dbReference type="SUPFAM" id="SSF89550">
    <property type="entry name" value="PHP domain-like"/>
    <property type="match status" value="1"/>
</dbReference>
<dbReference type="InterPro" id="IPR016195">
    <property type="entry name" value="Pol/histidinol_Pase-like"/>
</dbReference>
<reference evidence="14" key="1">
    <citation type="journal article" date="2020" name="mSystems">
        <title>Genome- and Community-Level Interaction Insights into Carbon Utilization and Element Cycling Functions of Hydrothermarchaeota in Hydrothermal Sediment.</title>
        <authorList>
            <person name="Zhou Z."/>
            <person name="Liu Y."/>
            <person name="Xu W."/>
            <person name="Pan J."/>
            <person name="Luo Z.H."/>
            <person name="Li M."/>
        </authorList>
    </citation>
    <scope>NUCLEOTIDE SEQUENCE [LARGE SCALE GENOMIC DNA]</scope>
    <source>
        <strain evidence="14">SpSt-556</strain>
    </source>
</reference>
<dbReference type="Pfam" id="PF17657">
    <property type="entry name" value="DNA_pol3_finger"/>
    <property type="match status" value="1"/>
</dbReference>
<feature type="compositionally biased region" description="Acidic residues" evidence="12">
    <location>
        <begin position="1547"/>
        <end position="1556"/>
    </location>
</feature>
<dbReference type="GO" id="GO:0004519">
    <property type="term" value="F:endonuclease activity"/>
    <property type="evidence" value="ECO:0007669"/>
    <property type="project" value="InterPro"/>
</dbReference>
<dbReference type="PROSITE" id="PS50818">
    <property type="entry name" value="INTEIN_C_TER"/>
    <property type="match status" value="1"/>
</dbReference>
<dbReference type="Gene3D" id="3.20.20.140">
    <property type="entry name" value="Metal-dependent hydrolases"/>
    <property type="match status" value="1"/>
</dbReference>
<dbReference type="PRINTS" id="PR00379">
    <property type="entry name" value="INTEIN"/>
</dbReference>
<comment type="catalytic activity">
    <reaction evidence="11">
        <text>DNA(n) + a 2'-deoxyribonucleoside 5'-triphosphate = DNA(n+1) + diphosphate</text>
        <dbReference type="Rhea" id="RHEA:22508"/>
        <dbReference type="Rhea" id="RHEA-COMP:17339"/>
        <dbReference type="Rhea" id="RHEA-COMP:17340"/>
        <dbReference type="ChEBI" id="CHEBI:33019"/>
        <dbReference type="ChEBI" id="CHEBI:61560"/>
        <dbReference type="ChEBI" id="CHEBI:173112"/>
        <dbReference type="EC" id="2.7.7.7"/>
    </reaction>
</comment>
<dbReference type="SUPFAM" id="SSF55608">
    <property type="entry name" value="Homing endonucleases"/>
    <property type="match status" value="1"/>
</dbReference>
<keyword evidence="6 14" id="KW-0548">Nucleotidyltransferase</keyword>
<keyword evidence="9" id="KW-0239">DNA-directed DNA polymerase</keyword>
<accession>A0A7C4Q2E7</accession>
<dbReference type="SMART" id="SM00305">
    <property type="entry name" value="HintC"/>
    <property type="match status" value="1"/>
</dbReference>
<dbReference type="InterPro" id="IPR003141">
    <property type="entry name" value="Pol/His_phosphatase_N"/>
</dbReference>
<dbReference type="CDD" id="cd00081">
    <property type="entry name" value="Hint"/>
    <property type="match status" value="2"/>
</dbReference>
<comment type="subcellular location">
    <subcellularLocation>
        <location evidence="1">Cytoplasm</location>
    </subcellularLocation>
</comment>
<keyword evidence="8" id="KW-0068">Autocatalytic cleavage</keyword>
<dbReference type="Pfam" id="PF14528">
    <property type="entry name" value="LAGLIDADG_3"/>
    <property type="match status" value="1"/>
</dbReference>
<dbReference type="InterPro" id="IPR006141">
    <property type="entry name" value="Intein_N"/>
</dbReference>
<dbReference type="SMART" id="SM00306">
    <property type="entry name" value="HintN"/>
    <property type="match status" value="1"/>
</dbReference>
<dbReference type="InterPro" id="IPR004805">
    <property type="entry name" value="DnaE2/DnaE/PolC"/>
</dbReference>
<dbReference type="InterPro" id="IPR030934">
    <property type="entry name" value="Intein_C"/>
</dbReference>
<dbReference type="NCBIfam" id="TIGR00594">
    <property type="entry name" value="polc"/>
    <property type="match status" value="1"/>
</dbReference>
<name>A0A7C4Q2E7_9CHLR</name>
<dbReference type="Pfam" id="PF02811">
    <property type="entry name" value="PHP"/>
    <property type="match status" value="1"/>
</dbReference>
<sequence length="1737" mass="195108">MSFVHLHVHTQYSLLDGFSHIKKLIERVKQMNMPAVAITDHGSMYGVIEFFNAAKAAGVKPIIGMEAYLAPRGMRDRDPKLDKSASHLLLLAENETGYQNLLKIASAAQLEGFYYYPRIDHEFLAKHAEGLIATSGCMAAEIPQLILEKGIEEARKRVDWYYEVFGKDNFFFELQRHQIPELEEINRALKELAPRYPARFVATNDVHYIEAEDARYQDILLAIQTGSLLSDKNRFRMTDNTYYLRPPQEMAEIFKEVPEALHNTLLIAERVNVDLSSKGYHLPVFEVPPGCTVETYLRSLCEEGLQRRYSTSPLMAQARERLEYELTVIHQMGFDAYFLIVWDLCRHAREKGIWYNARGSAAGSIVAYTLEITNVEPIAHGLIFERFLNPGRISMPDIDLDFQDDQRAQMMEYCARKYGDDRVAQIITFGTLGARAAVRDVGRVMDIPLTEVDRVSKLIPNIPGKPVTIAEALEQVPELKALYEGTPYLKDLIDTAAHMEGSIRSAGTHAAGVIITDKPIIEYIPLHRPTSGSEESPIKTVTQFEMSVVESLGLLKVDFLGLATLTIMQRACDLIEKRHGVRYTLENIPIDDPFTFEFLSKGHTAGVFQLEGTGMTRYLTQMKPRNVDNVIAMVALYRPGPLEFIPRYIARMHGEEEVTYRHPAMKPIFEETYGIPIYQEQIMRAAVELAGYTLSESDDLRKAIAKKQKDKLEKHREKFIKGASQRGIPQETAAQIFEDWEEFARYGFNKCLTGDTEIIDVTSGLPITLEEMAQGGCSPSAVTTCELDSLRLTEGKILDVVSNGIKPVYRLTTRLGRQIEATANHPFYTFEGWKHLAALKPGDLIGVPRKLPIEGSQRWDDYKVIALGHLIAEGNLCHPHSVYYYNQDETQVQDFVRAAEQFENVVCSVKVHKNTFSVYARRKDRNSEPGIFKWARELGILGQTASTKSLPRQVFALKPDQIGLLLSRMWQGDGHISCSGRSAYYATSSRKLAQQIQHLLLRLGIVSHLRRVEFPYKDGRIGYQVFVVGDDNLRSFAEHIGCHFLPGKQKEDLLKLLAVRPALQIGTRDVVPMGIKERVRENKDKLQVTWKEITSASGVAQREFMPVHTSTKRGFSRQTIQRLGEYFDDEVLRRYAESDIYWDEIVSIEYVGEKQTYDLEIADTHNFIANDILVHNSHAADYGIIAVQTAFLKAHYPVEYMTALLSASKNDTAKVASYVADCRSMGIDVLPPDINASGYDFTIEDRPDQKPAIRFGLGAVKNVGQAPVDLILEARRNTPFRDLNDFARRTDLQKVGKRALECLVRVGALDVFGSRMALLEALDQIISVSASHFRALHMGQMSFFGSIAGVEEEIILPQSASLDRREQLEWERELIGLYVSDHPLTPYLPTLQRKVTCFSAQLSELPNKERVVVAGMVTRFRNHQTKKGDWMGFFTLEDIQGTVDVTAFPRVWEQCAALVTPDRVLLVEGKLENENGEPKILADRVSEVFIEYEENGQEIDPYLCYLPDEENGLNAAALGEMPQTAASPEETFPPRISEPTPSYPGGDADDDMPPPPPDFEEDFLFNAVPPTKPAGAAVQAKPPASVPKEHPSKPAEPVAAAGKPADAPAESVTPKATLPPAVEIESTPPVGSGLRYLVPPLPPEGIPAEESGEIRMVKVILRSSGDRERDVQRLKRVYGILRAEPGKDRFAFYVFEGNNRVLLEFPNDTTGITPRLLKELTETVGEGNVMLETIPIQ</sequence>
<dbReference type="GO" id="GO:0016539">
    <property type="term" value="P:intein-mediated protein splicing"/>
    <property type="evidence" value="ECO:0007669"/>
    <property type="project" value="InterPro"/>
</dbReference>
<evidence type="ECO:0000256" key="8">
    <source>
        <dbReference type="ARBA" id="ARBA00022813"/>
    </source>
</evidence>
<evidence type="ECO:0000256" key="12">
    <source>
        <dbReference type="SAM" id="MobiDB-lite"/>
    </source>
</evidence>
<dbReference type="InterPro" id="IPR011708">
    <property type="entry name" value="DNA_pol3_alpha_NTPase_dom"/>
</dbReference>
<dbReference type="PANTHER" id="PTHR32294:SF0">
    <property type="entry name" value="DNA POLYMERASE III SUBUNIT ALPHA"/>
    <property type="match status" value="1"/>
</dbReference>
<feature type="region of interest" description="Disordered" evidence="12">
    <location>
        <begin position="1571"/>
        <end position="1613"/>
    </location>
</feature>
<keyword evidence="5 14" id="KW-0808">Transferase</keyword>
<comment type="similarity">
    <text evidence="2">Belongs to the DNA polymerase type-C family. DnaE subfamily.</text>
</comment>
<dbReference type="Pfam" id="PF07733">
    <property type="entry name" value="DNA_pol3_alpha"/>
    <property type="match status" value="1"/>
</dbReference>
<dbReference type="InterPro" id="IPR003586">
    <property type="entry name" value="Hint_dom_C"/>
</dbReference>
<evidence type="ECO:0000256" key="10">
    <source>
        <dbReference type="ARBA" id="ARBA00023000"/>
    </source>
</evidence>
<feature type="compositionally biased region" description="Low complexity" evidence="12">
    <location>
        <begin position="1595"/>
        <end position="1609"/>
    </location>
</feature>
<dbReference type="PROSITE" id="PS50817">
    <property type="entry name" value="INTEIN_N_TER"/>
    <property type="match status" value="1"/>
</dbReference>
<dbReference type="GO" id="GO:0008408">
    <property type="term" value="F:3'-5' exonuclease activity"/>
    <property type="evidence" value="ECO:0007669"/>
    <property type="project" value="InterPro"/>
</dbReference>
<evidence type="ECO:0000256" key="3">
    <source>
        <dbReference type="ARBA" id="ARBA00012417"/>
    </source>
</evidence>
<evidence type="ECO:0000256" key="6">
    <source>
        <dbReference type="ARBA" id="ARBA00022695"/>
    </source>
</evidence>
<dbReference type="InterPro" id="IPR004042">
    <property type="entry name" value="Intein_endonuc_central"/>
</dbReference>
<dbReference type="Gene3D" id="1.10.10.1600">
    <property type="entry name" value="Bacterial DNA polymerase III alpha subunit, thumb domain"/>
    <property type="match status" value="1"/>
</dbReference>